<dbReference type="EMBL" id="RFFJ01000068">
    <property type="protein sequence ID" value="RMI39737.1"/>
    <property type="molecule type" value="Genomic_DNA"/>
</dbReference>
<name>A0A3M2LQR6_9ACTN</name>
<accession>A0A3M2LQR6</accession>
<comment type="caution">
    <text evidence="4">The sequence shown here is derived from an EMBL/GenBank/DDBJ whole genome shotgun (WGS) entry which is preliminary data.</text>
</comment>
<feature type="region of interest" description="Disordered" evidence="1">
    <location>
        <begin position="663"/>
        <end position="685"/>
    </location>
</feature>
<feature type="region of interest" description="Disordered" evidence="1">
    <location>
        <begin position="188"/>
        <end position="232"/>
    </location>
</feature>
<evidence type="ECO:0000256" key="1">
    <source>
        <dbReference type="SAM" id="MobiDB-lite"/>
    </source>
</evidence>
<sequence length="685" mass="74316">MGVLGVGLRHLRAEWGRWWRAEDLTDTHIAHRILNDQYRMWRAARQRVNAEVQQNIKLLRDQQRQQTYMQMQRMQMMRQAAQRGGYGGFYGMGGGASPMVSYRMMQWAQLQMRIGQEEFRHVEVTDGMLAVGRGQVRSRRHRAAAVWMLGLAALWALLWWLSPLAGLAAGGAAAVLLLLVAAVQGRNPKPRQPPVPKLAFAPPAPPAHTELAADPEPEPEPRPIRAAGRDPDRARESVTLALRKEGIQTSHVAWPVETDWGWIAEFTLASGTLADIVRALPRMATTLRVGESRLLAHRSSEEDSAAITLRIMLGDPFAAPPPLPARPPGSCTITAPVSLGTSIDGADTPVVLAGQHVLIVSSSGGGKSSMVRALAEYTTACHDAVAVDVDPTGRGLGPLGPCAALRALTPHDAEQVLEQLVAQAEARIARLGPLEDNWRVGPDGPAIVVFVDEWPRLGKRAREAGLALLRIGRKARITLVVCTQDATSDVLGDAVADTFGARIMLPCRQADVPLVVGQANAVSQGWLPHLLIPSPGEWEQADAGRFYAITPRHRTPLLRYATPIPAEFAAARAQERAAAGLPRLDDGAGPSLPEAMPEIGRLLLDAFDKAGRPEALTVAQLADHLAAADPAVWGRWEERRDRVAMVGRTIRSHLRQAGLDIPTVRLDTPGRPTAYRQADVHSALS</sequence>
<feature type="compositionally biased region" description="Pro residues" evidence="1">
    <location>
        <begin position="190"/>
        <end position="206"/>
    </location>
</feature>
<dbReference type="InterPro" id="IPR027417">
    <property type="entry name" value="P-loop_NTPase"/>
</dbReference>
<feature type="transmembrane region" description="Helical" evidence="2">
    <location>
        <begin position="167"/>
        <end position="183"/>
    </location>
</feature>
<feature type="compositionally biased region" description="Basic and acidic residues" evidence="1">
    <location>
        <begin position="219"/>
        <end position="232"/>
    </location>
</feature>
<evidence type="ECO:0000256" key="2">
    <source>
        <dbReference type="SAM" id="Phobius"/>
    </source>
</evidence>
<feature type="transmembrane region" description="Helical" evidence="2">
    <location>
        <begin position="143"/>
        <end position="161"/>
    </location>
</feature>
<dbReference type="SMART" id="SM00382">
    <property type="entry name" value="AAA"/>
    <property type="match status" value="1"/>
</dbReference>
<keyword evidence="2" id="KW-0472">Membrane</keyword>
<evidence type="ECO:0000259" key="3">
    <source>
        <dbReference type="SMART" id="SM00382"/>
    </source>
</evidence>
<evidence type="ECO:0000313" key="4">
    <source>
        <dbReference type="EMBL" id="RMI39737.1"/>
    </source>
</evidence>
<evidence type="ECO:0000313" key="5">
    <source>
        <dbReference type="Proteomes" id="UP000278673"/>
    </source>
</evidence>
<dbReference type="Proteomes" id="UP000278673">
    <property type="component" value="Unassembled WGS sequence"/>
</dbReference>
<dbReference type="Gene3D" id="3.40.50.300">
    <property type="entry name" value="P-loop containing nucleotide triphosphate hydrolases"/>
    <property type="match status" value="1"/>
</dbReference>
<keyword evidence="5" id="KW-1185">Reference proteome</keyword>
<reference evidence="4 5" key="1">
    <citation type="submission" date="2018-10" db="EMBL/GenBank/DDBJ databases">
        <title>Isolation, diversity and antifungal activity of actinobacteria from wheat.</title>
        <authorList>
            <person name="Han C."/>
        </authorList>
    </citation>
    <scope>NUCLEOTIDE SEQUENCE [LARGE SCALE GENOMIC DNA]</scope>
    <source>
        <strain evidence="4 5">NEAU-YY642</strain>
    </source>
</reference>
<dbReference type="InterPro" id="IPR003593">
    <property type="entry name" value="AAA+_ATPase"/>
</dbReference>
<organism evidence="4 5">
    <name type="scientific">Streptomyces triticirhizae</name>
    <dbReference type="NCBI Taxonomy" id="2483353"/>
    <lineage>
        <taxon>Bacteria</taxon>
        <taxon>Bacillati</taxon>
        <taxon>Actinomycetota</taxon>
        <taxon>Actinomycetes</taxon>
        <taxon>Kitasatosporales</taxon>
        <taxon>Streptomycetaceae</taxon>
        <taxon>Streptomyces</taxon>
    </lineage>
</organism>
<proteinExistence type="predicted"/>
<feature type="domain" description="AAA+ ATPase" evidence="3">
    <location>
        <begin position="353"/>
        <end position="508"/>
    </location>
</feature>
<keyword evidence="2" id="KW-1133">Transmembrane helix</keyword>
<protein>
    <recommendedName>
        <fullName evidence="3">AAA+ ATPase domain-containing protein</fullName>
    </recommendedName>
</protein>
<dbReference type="SUPFAM" id="SSF52540">
    <property type="entry name" value="P-loop containing nucleoside triphosphate hydrolases"/>
    <property type="match status" value="1"/>
</dbReference>
<keyword evidence="2" id="KW-0812">Transmembrane</keyword>
<dbReference type="AlphaFoldDB" id="A0A3M2LQR6"/>
<gene>
    <name evidence="4" type="ORF">EBN88_14190</name>
</gene>